<organism evidence="2 3">
    <name type="scientific">Bifidobacterium myosotis</name>
    <dbReference type="NCBI Taxonomy" id="1630166"/>
    <lineage>
        <taxon>Bacteria</taxon>
        <taxon>Bacillati</taxon>
        <taxon>Actinomycetota</taxon>
        <taxon>Actinomycetes</taxon>
        <taxon>Bifidobacteriales</taxon>
        <taxon>Bifidobacteriaceae</taxon>
        <taxon>Bifidobacterium</taxon>
    </lineage>
</organism>
<dbReference type="EMBL" id="RZUH01000016">
    <property type="protein sequence ID" value="KAA8825459.1"/>
    <property type="molecule type" value="Genomic_DNA"/>
</dbReference>
<evidence type="ECO:0000313" key="3">
    <source>
        <dbReference type="Proteomes" id="UP000410049"/>
    </source>
</evidence>
<dbReference type="GO" id="GO:0003677">
    <property type="term" value="F:DNA binding"/>
    <property type="evidence" value="ECO:0007669"/>
    <property type="project" value="UniProtKB-KW"/>
</dbReference>
<dbReference type="InterPro" id="IPR009061">
    <property type="entry name" value="DNA-bd_dom_put_sf"/>
</dbReference>
<dbReference type="NCBIfam" id="TIGR01764">
    <property type="entry name" value="excise"/>
    <property type="match status" value="1"/>
</dbReference>
<protein>
    <submittedName>
        <fullName evidence="2">DNA-binding protein</fullName>
    </submittedName>
</protein>
<name>A0A5M9ZGC3_9BIFI</name>
<dbReference type="SUPFAM" id="SSF46955">
    <property type="entry name" value="Putative DNA-binding domain"/>
    <property type="match status" value="1"/>
</dbReference>
<reference evidence="2 3" key="1">
    <citation type="journal article" date="2019" name="Syst. Appl. Microbiol.">
        <title>Characterization of Bifidobacterium species in feaces of the Egyptian fruit bat: Description of B. vespertilionis sp. nov. and B. rousetti sp. nov.</title>
        <authorList>
            <person name="Modesto M."/>
            <person name="Satti M."/>
            <person name="Watanabe K."/>
            <person name="Puglisi E."/>
            <person name="Morelli L."/>
            <person name="Huang C.-H."/>
            <person name="Liou J.-S."/>
            <person name="Miyashita M."/>
            <person name="Tamura T."/>
            <person name="Saito S."/>
            <person name="Mori K."/>
            <person name="Huang L."/>
            <person name="Sciavilla P."/>
            <person name="Sandri C."/>
            <person name="Spiezio C."/>
            <person name="Vitali F."/>
            <person name="Cavalieri D."/>
            <person name="Perpetuini G."/>
            <person name="Tofalo R."/>
            <person name="Bonetti A."/>
            <person name="Arita M."/>
            <person name="Mattarelli P."/>
        </authorList>
    </citation>
    <scope>NUCLEOTIDE SEQUENCE [LARGE SCALE GENOMIC DNA]</scope>
    <source>
        <strain evidence="2 3">RST17</strain>
    </source>
</reference>
<evidence type="ECO:0000313" key="2">
    <source>
        <dbReference type="EMBL" id="KAA8825459.1"/>
    </source>
</evidence>
<keyword evidence="2" id="KW-0238">DNA-binding</keyword>
<proteinExistence type="predicted"/>
<dbReference type="RefSeq" id="WP_150380185.1">
    <property type="nucleotide sequence ID" value="NZ_RZUH01000016.1"/>
</dbReference>
<evidence type="ECO:0000259" key="1">
    <source>
        <dbReference type="Pfam" id="PF12728"/>
    </source>
</evidence>
<accession>A0A5M9ZGC3</accession>
<comment type="caution">
    <text evidence="2">The sequence shown here is derived from an EMBL/GenBank/DDBJ whole genome shotgun (WGS) entry which is preliminary data.</text>
</comment>
<dbReference type="InterPro" id="IPR041657">
    <property type="entry name" value="HTH_17"/>
</dbReference>
<dbReference type="Pfam" id="PF12728">
    <property type="entry name" value="HTH_17"/>
    <property type="match status" value="1"/>
</dbReference>
<feature type="domain" description="Helix-turn-helix" evidence="1">
    <location>
        <begin position="77"/>
        <end position="125"/>
    </location>
</feature>
<gene>
    <name evidence="2" type="ORF">EMO91_12295</name>
</gene>
<dbReference type="Gene3D" id="1.10.10.10">
    <property type="entry name" value="Winged helix-like DNA-binding domain superfamily/Winged helix DNA-binding domain"/>
    <property type="match status" value="1"/>
</dbReference>
<dbReference type="AlphaFoldDB" id="A0A5M9ZGC3"/>
<dbReference type="Proteomes" id="UP000410049">
    <property type="component" value="Unassembled WGS sequence"/>
</dbReference>
<dbReference type="InterPro" id="IPR036388">
    <property type="entry name" value="WH-like_DNA-bd_sf"/>
</dbReference>
<sequence length="144" mass="15780">MEVLNRDGEMTILVDEGTRGDVARTVDGVGDVRSDLALVADGRRIDLPGDVSGIVMGVLESLGKGSRVVISTTPRELRTTAAAEMLGVSRPTLLKLARDGEIPSHKVGAHHRFMLDDVLEYRSRRQAVRRERFLGMRDSLADLD</sequence>
<dbReference type="InterPro" id="IPR010093">
    <property type="entry name" value="SinI_DNA-bd"/>
</dbReference>